<sequence>MLYKFFGVPRQHKIGSVPGLGCLLMNRMYIHCFLLYGIVAKTNFGALLITIAVCY</sequence>
<dbReference type="EMBL" id="GGEC01071610">
    <property type="protein sequence ID" value="MBX52094.1"/>
    <property type="molecule type" value="Transcribed_RNA"/>
</dbReference>
<organism evidence="2">
    <name type="scientific">Rhizophora mucronata</name>
    <name type="common">Asiatic mangrove</name>
    <dbReference type="NCBI Taxonomy" id="61149"/>
    <lineage>
        <taxon>Eukaryota</taxon>
        <taxon>Viridiplantae</taxon>
        <taxon>Streptophyta</taxon>
        <taxon>Embryophyta</taxon>
        <taxon>Tracheophyta</taxon>
        <taxon>Spermatophyta</taxon>
        <taxon>Magnoliopsida</taxon>
        <taxon>eudicotyledons</taxon>
        <taxon>Gunneridae</taxon>
        <taxon>Pentapetalae</taxon>
        <taxon>rosids</taxon>
        <taxon>fabids</taxon>
        <taxon>Malpighiales</taxon>
        <taxon>Rhizophoraceae</taxon>
        <taxon>Rhizophora</taxon>
    </lineage>
</organism>
<dbReference type="AlphaFoldDB" id="A0A2P2PBI7"/>
<reference evidence="2" key="1">
    <citation type="submission" date="2018-02" db="EMBL/GenBank/DDBJ databases">
        <title>Rhizophora mucronata_Transcriptome.</title>
        <authorList>
            <person name="Meera S.P."/>
            <person name="Sreeshan A."/>
            <person name="Augustine A."/>
        </authorList>
    </citation>
    <scope>NUCLEOTIDE SEQUENCE</scope>
    <source>
        <tissue evidence="2">Leaf</tissue>
    </source>
</reference>
<proteinExistence type="predicted"/>
<evidence type="ECO:0000256" key="1">
    <source>
        <dbReference type="SAM" id="Phobius"/>
    </source>
</evidence>
<accession>A0A2P2PBI7</accession>
<keyword evidence="1" id="KW-1133">Transmembrane helix</keyword>
<name>A0A2P2PBI7_RHIMU</name>
<evidence type="ECO:0000313" key="2">
    <source>
        <dbReference type="EMBL" id="MBX52094.1"/>
    </source>
</evidence>
<keyword evidence="1" id="KW-0472">Membrane</keyword>
<protein>
    <submittedName>
        <fullName evidence="2">Uncharacterized protein</fullName>
    </submittedName>
</protein>
<feature type="transmembrane region" description="Helical" evidence="1">
    <location>
        <begin position="33"/>
        <end position="53"/>
    </location>
</feature>
<keyword evidence="1" id="KW-0812">Transmembrane</keyword>